<feature type="chain" id="PRO_5041900427" evidence="2">
    <location>
        <begin position="16"/>
        <end position="115"/>
    </location>
</feature>
<reference evidence="3" key="1">
    <citation type="submission" date="2023-11" db="EMBL/GenBank/DDBJ databases">
        <title>Genome assemblies of two species of porcelain crab, Petrolisthes cinctipes and Petrolisthes manimaculis (Anomura: Porcellanidae).</title>
        <authorList>
            <person name="Angst P."/>
        </authorList>
    </citation>
    <scope>NUCLEOTIDE SEQUENCE</scope>
    <source>
        <strain evidence="3">PB745_02</strain>
        <tissue evidence="3">Gill</tissue>
    </source>
</reference>
<organism evidence="3 4">
    <name type="scientific">Petrolisthes manimaculis</name>
    <dbReference type="NCBI Taxonomy" id="1843537"/>
    <lineage>
        <taxon>Eukaryota</taxon>
        <taxon>Metazoa</taxon>
        <taxon>Ecdysozoa</taxon>
        <taxon>Arthropoda</taxon>
        <taxon>Crustacea</taxon>
        <taxon>Multicrustacea</taxon>
        <taxon>Malacostraca</taxon>
        <taxon>Eumalacostraca</taxon>
        <taxon>Eucarida</taxon>
        <taxon>Decapoda</taxon>
        <taxon>Pleocyemata</taxon>
        <taxon>Anomura</taxon>
        <taxon>Galatheoidea</taxon>
        <taxon>Porcellanidae</taxon>
        <taxon>Petrolisthes</taxon>
    </lineage>
</organism>
<accession>A0AAE1QJB2</accession>
<name>A0AAE1QJB2_9EUCA</name>
<evidence type="ECO:0000256" key="2">
    <source>
        <dbReference type="SAM" id="SignalP"/>
    </source>
</evidence>
<protein>
    <submittedName>
        <fullName evidence="3">Uncharacterized protein</fullName>
    </submittedName>
</protein>
<gene>
    <name evidence="3" type="ORF">Pmani_003270</name>
</gene>
<keyword evidence="2" id="KW-0732">Signal</keyword>
<sequence length="115" mass="12441">MNALLLCCVLTVVVAAPQQYNYAPVPVPVPQQYNYAPVPVPVPQQYNYAPVPVPAPAPQPSYRSPVITILRQEQQGPDASGTYSFLYESTDGISRQEQGIPQGPNGAVTSQGRWS</sequence>
<comment type="caution">
    <text evidence="3">The sequence shown here is derived from an EMBL/GenBank/DDBJ whole genome shotgun (WGS) entry which is preliminary data.</text>
</comment>
<proteinExistence type="predicted"/>
<dbReference type="Proteomes" id="UP001292094">
    <property type="component" value="Unassembled WGS sequence"/>
</dbReference>
<feature type="region of interest" description="Disordered" evidence="1">
    <location>
        <begin position="94"/>
        <end position="115"/>
    </location>
</feature>
<dbReference type="AlphaFoldDB" id="A0AAE1QJB2"/>
<dbReference type="EMBL" id="JAWZYT010000235">
    <property type="protein sequence ID" value="KAK4326202.1"/>
    <property type="molecule type" value="Genomic_DNA"/>
</dbReference>
<evidence type="ECO:0000313" key="4">
    <source>
        <dbReference type="Proteomes" id="UP001292094"/>
    </source>
</evidence>
<evidence type="ECO:0000256" key="1">
    <source>
        <dbReference type="SAM" id="MobiDB-lite"/>
    </source>
</evidence>
<evidence type="ECO:0000313" key="3">
    <source>
        <dbReference type="EMBL" id="KAK4326202.1"/>
    </source>
</evidence>
<keyword evidence="4" id="KW-1185">Reference proteome</keyword>
<feature type="signal peptide" evidence="2">
    <location>
        <begin position="1"/>
        <end position="15"/>
    </location>
</feature>